<protein>
    <recommendedName>
        <fullName evidence="2">DUF6532 domain-containing protein</fullName>
    </recommendedName>
</protein>
<dbReference type="InterPro" id="IPR045341">
    <property type="entry name" value="DUF6532"/>
</dbReference>
<dbReference type="Proteomes" id="UP000703269">
    <property type="component" value="Unassembled WGS sequence"/>
</dbReference>
<evidence type="ECO:0000259" key="2">
    <source>
        <dbReference type="Pfam" id="PF20149"/>
    </source>
</evidence>
<dbReference type="Pfam" id="PF20149">
    <property type="entry name" value="DUF6532"/>
    <property type="match status" value="1"/>
</dbReference>
<feature type="compositionally biased region" description="Basic and acidic residues" evidence="1">
    <location>
        <begin position="219"/>
        <end position="236"/>
    </location>
</feature>
<feature type="region of interest" description="Disordered" evidence="1">
    <location>
        <begin position="1"/>
        <end position="29"/>
    </location>
</feature>
<dbReference type="EMBL" id="BPQB01000153">
    <property type="protein sequence ID" value="GJF00431.1"/>
    <property type="molecule type" value="Genomic_DNA"/>
</dbReference>
<feature type="region of interest" description="Disordered" evidence="1">
    <location>
        <begin position="44"/>
        <end position="97"/>
    </location>
</feature>
<feature type="domain" description="DUF6532" evidence="2">
    <location>
        <begin position="361"/>
        <end position="565"/>
    </location>
</feature>
<accession>A0A9P3GRC2</accession>
<keyword evidence="4" id="KW-1185">Reference proteome</keyword>
<feature type="compositionally biased region" description="Acidic residues" evidence="1">
    <location>
        <begin position="237"/>
        <end position="252"/>
    </location>
</feature>
<reference evidence="3 4" key="1">
    <citation type="submission" date="2021-08" db="EMBL/GenBank/DDBJ databases">
        <title>Draft Genome Sequence of Phanerochaete sordida strain YK-624.</title>
        <authorList>
            <person name="Mori T."/>
            <person name="Dohra H."/>
            <person name="Suzuki T."/>
            <person name="Kawagishi H."/>
            <person name="Hirai H."/>
        </authorList>
    </citation>
    <scope>NUCLEOTIDE SEQUENCE [LARGE SCALE GENOMIC DNA]</scope>
    <source>
        <strain evidence="3 4">YK-624</strain>
    </source>
</reference>
<evidence type="ECO:0000313" key="3">
    <source>
        <dbReference type="EMBL" id="GJF00431.1"/>
    </source>
</evidence>
<feature type="region of interest" description="Disordered" evidence="1">
    <location>
        <begin position="114"/>
        <end position="183"/>
    </location>
</feature>
<dbReference type="AlphaFoldDB" id="A0A9P3GRC2"/>
<proteinExistence type="predicted"/>
<gene>
    <name evidence="3" type="ORF">PsYK624_167190</name>
</gene>
<comment type="caution">
    <text evidence="3">The sequence shown here is derived from an EMBL/GenBank/DDBJ whole genome shotgun (WGS) entry which is preliminary data.</text>
</comment>
<feature type="compositionally biased region" description="Polar residues" evidence="1">
    <location>
        <begin position="155"/>
        <end position="166"/>
    </location>
</feature>
<dbReference type="OrthoDB" id="3214739at2759"/>
<feature type="compositionally biased region" description="Acidic residues" evidence="1">
    <location>
        <begin position="167"/>
        <end position="183"/>
    </location>
</feature>
<feature type="region of interest" description="Disordered" evidence="1">
    <location>
        <begin position="219"/>
        <end position="258"/>
    </location>
</feature>
<sequence length="611" mass="68752">MAHHAEHADSQQADEVVQEHAAQQAQARHDLQQALGQVKRVAQVYGRQPAHKNATQHNVQAEAARHARPPAKQQVNHANSKHSHKAQPTVGKRSVKHAIEDEYDSADEVFNAAGRETDEQSDQTPVKSKARRDIFDDQTPLKFKGPRDAFDNETEGSGSEYQNDNGASDEDEDDANMAANDDDLDLLAEVRDTKKLKAMLAAELVMHGSDEDIDSMHDAVRQDASEPDANEDHAREDEDGEDEEDDEDDEDEVERRRLIREGKRAENRVAKLRTEEPGIDDHADETDIEDPAAIKRDKTRAAVAARRATSIYVTASGSGPRTSPPSTSVESFTFTYSKGGKIHIKEASEPLDMLIHKAYFRLEQDLYRTNAFPERYKIQKMQFLTKCVILTIRESGDMHANALANKNPGWVHDLVTLLETQTSFICGQVRKLAIAKVPAHYGLSGPDRVQRAKSWPEEKRYAFAGAELERCIATQPYRHPIFVDILSALLWGARSNFLEYDFDFFEATYNDETINMIPMPLVALVATAIHSAILDISLGAKQPAPFYCRTYQATYLSHVKSMEKLEIIKHGALQLLLVRFYRQAFEGRTITPQPEEESTFTYMDIDAMEVL</sequence>
<evidence type="ECO:0000313" key="4">
    <source>
        <dbReference type="Proteomes" id="UP000703269"/>
    </source>
</evidence>
<feature type="compositionally biased region" description="Low complexity" evidence="1">
    <location>
        <begin position="11"/>
        <end position="26"/>
    </location>
</feature>
<organism evidence="3 4">
    <name type="scientific">Phanerochaete sordida</name>
    <dbReference type="NCBI Taxonomy" id="48140"/>
    <lineage>
        <taxon>Eukaryota</taxon>
        <taxon>Fungi</taxon>
        <taxon>Dikarya</taxon>
        <taxon>Basidiomycota</taxon>
        <taxon>Agaricomycotina</taxon>
        <taxon>Agaricomycetes</taxon>
        <taxon>Polyporales</taxon>
        <taxon>Phanerochaetaceae</taxon>
        <taxon>Phanerochaete</taxon>
    </lineage>
</organism>
<evidence type="ECO:0000256" key="1">
    <source>
        <dbReference type="SAM" id="MobiDB-lite"/>
    </source>
</evidence>
<name>A0A9P3GRC2_9APHY</name>